<reference evidence="2" key="1">
    <citation type="journal article" date="2019" name="Int. J. Syst. Evol. Microbiol.">
        <title>The Global Catalogue of Microorganisms (GCM) 10K type strain sequencing project: providing services to taxonomists for standard genome sequencing and annotation.</title>
        <authorList>
            <consortium name="The Broad Institute Genomics Platform"/>
            <consortium name="The Broad Institute Genome Sequencing Center for Infectious Disease"/>
            <person name="Wu L."/>
            <person name="Ma J."/>
        </authorList>
    </citation>
    <scope>NUCLEOTIDE SEQUENCE [LARGE SCALE GENOMIC DNA]</scope>
    <source>
        <strain evidence="2">KCTC 23299</strain>
    </source>
</reference>
<gene>
    <name evidence="1" type="ORF">ACFS6H_20190</name>
</gene>
<evidence type="ECO:0000313" key="2">
    <source>
        <dbReference type="Proteomes" id="UP001597511"/>
    </source>
</evidence>
<protein>
    <submittedName>
        <fullName evidence="1">Uncharacterized protein</fullName>
    </submittedName>
</protein>
<proteinExistence type="predicted"/>
<accession>A0ABW6ADL3</accession>
<evidence type="ECO:0000313" key="1">
    <source>
        <dbReference type="EMBL" id="MFD2922052.1"/>
    </source>
</evidence>
<sequence length="245" mass="28500">MTYITLDHIVRSALSQKNLSIHWYFQYLKLAADCLREFNYDILGTVQTKRIKVDENNVAKLPDDFIDYTKIGMEVSQFVRPLVQNQAINRLPKLDDDGNETTYTQKLDGIGTYYGGMWYLNSWNKYGEHVGGYFGYKQRTWRDGFKIIKERGIIQLTEGVCTDFIVLEYISSGMNCDAACKINPFAQKAIESYVFWKASPNRFNNFSPEAQHFFNDRRILVARVDHLSLDDIKRVMNQNKIASIK</sequence>
<comment type="caution">
    <text evidence="1">The sequence shown here is derived from an EMBL/GenBank/DDBJ whole genome shotgun (WGS) entry which is preliminary data.</text>
</comment>
<name>A0ABW6ADL3_9BACT</name>
<dbReference type="RefSeq" id="WP_386103384.1">
    <property type="nucleotide sequence ID" value="NZ_JBHUOZ010000003.1"/>
</dbReference>
<dbReference type="Proteomes" id="UP001597511">
    <property type="component" value="Unassembled WGS sequence"/>
</dbReference>
<organism evidence="1 2">
    <name type="scientific">Terrimonas rubra</name>
    <dbReference type="NCBI Taxonomy" id="1035890"/>
    <lineage>
        <taxon>Bacteria</taxon>
        <taxon>Pseudomonadati</taxon>
        <taxon>Bacteroidota</taxon>
        <taxon>Chitinophagia</taxon>
        <taxon>Chitinophagales</taxon>
        <taxon>Chitinophagaceae</taxon>
        <taxon>Terrimonas</taxon>
    </lineage>
</organism>
<keyword evidence="2" id="KW-1185">Reference proteome</keyword>
<dbReference type="EMBL" id="JBHUOZ010000003">
    <property type="protein sequence ID" value="MFD2922052.1"/>
    <property type="molecule type" value="Genomic_DNA"/>
</dbReference>